<evidence type="ECO:0000259" key="4">
    <source>
        <dbReference type="Pfam" id="PF08669"/>
    </source>
</evidence>
<dbReference type="AlphaFoldDB" id="A0A0G4GXB6"/>
<dbReference type="VEuPathDB" id="CryptoDB:Vbra_873"/>
<dbReference type="Pfam" id="PF01266">
    <property type="entry name" value="DAO"/>
    <property type="match status" value="1"/>
</dbReference>
<evidence type="ECO:0000256" key="1">
    <source>
        <dbReference type="ARBA" id="ARBA00008609"/>
    </source>
</evidence>
<evidence type="ECO:0000313" key="7">
    <source>
        <dbReference type="Proteomes" id="UP000041254"/>
    </source>
</evidence>
<reference evidence="6 7" key="1">
    <citation type="submission" date="2014-11" db="EMBL/GenBank/DDBJ databases">
        <authorList>
            <person name="Zhu J."/>
            <person name="Qi W."/>
            <person name="Song R."/>
        </authorList>
    </citation>
    <scope>NUCLEOTIDE SEQUENCE [LARGE SCALE GENOMIC DNA]</scope>
</reference>
<dbReference type="OMA" id="NGWERPN"/>
<dbReference type="GO" id="GO:0005739">
    <property type="term" value="C:mitochondrion"/>
    <property type="evidence" value="ECO:0007669"/>
    <property type="project" value="TreeGrafter"/>
</dbReference>
<comment type="similarity">
    <text evidence="1">Belongs to the GcvT family.</text>
</comment>
<accession>A0A0G4GXB6</accession>
<dbReference type="STRING" id="1169540.A0A0G4GXB6"/>
<dbReference type="SUPFAM" id="SSF103025">
    <property type="entry name" value="Folate-binding domain"/>
    <property type="match status" value="1"/>
</dbReference>
<name>A0A0G4GXB6_VITBC</name>
<dbReference type="InterPro" id="IPR036188">
    <property type="entry name" value="FAD/NAD-bd_sf"/>
</dbReference>
<dbReference type="OrthoDB" id="498204at2759"/>
<dbReference type="EMBL" id="CDMY01000859">
    <property type="protein sequence ID" value="CEM35624.1"/>
    <property type="molecule type" value="Genomic_DNA"/>
</dbReference>
<dbReference type="InterPro" id="IPR029043">
    <property type="entry name" value="GcvT/YgfZ_C"/>
</dbReference>
<dbReference type="Pfam" id="PF16350">
    <property type="entry name" value="FAO_M"/>
    <property type="match status" value="1"/>
</dbReference>
<evidence type="ECO:0000259" key="2">
    <source>
        <dbReference type="Pfam" id="PF01266"/>
    </source>
</evidence>
<dbReference type="Pfam" id="PF08669">
    <property type="entry name" value="GCV_T_C"/>
    <property type="match status" value="1"/>
</dbReference>
<feature type="domain" description="Aminomethyltransferase C-terminal" evidence="4">
    <location>
        <begin position="809"/>
        <end position="873"/>
    </location>
</feature>
<feature type="domain" description="FAD dependent oxidoreductase central" evidence="5">
    <location>
        <begin position="440"/>
        <end position="490"/>
    </location>
</feature>
<dbReference type="InterPro" id="IPR013977">
    <property type="entry name" value="GcvT_C"/>
</dbReference>
<evidence type="ECO:0000313" key="6">
    <source>
        <dbReference type="EMBL" id="CEM35624.1"/>
    </source>
</evidence>
<dbReference type="Gene3D" id="3.30.1360.120">
    <property type="entry name" value="Probable tRNA modification gtpase trme, domain 1"/>
    <property type="match status" value="1"/>
</dbReference>
<organism evidence="6 7">
    <name type="scientific">Vitrella brassicaformis (strain CCMP3155)</name>
    <dbReference type="NCBI Taxonomy" id="1169540"/>
    <lineage>
        <taxon>Eukaryota</taxon>
        <taxon>Sar</taxon>
        <taxon>Alveolata</taxon>
        <taxon>Colpodellida</taxon>
        <taxon>Vitrellaceae</taxon>
        <taxon>Vitrella</taxon>
    </lineage>
</organism>
<dbReference type="Gene3D" id="3.30.9.10">
    <property type="entry name" value="D-Amino Acid Oxidase, subunit A, domain 2"/>
    <property type="match status" value="1"/>
</dbReference>
<protein>
    <recommendedName>
        <fullName evidence="8">Dimethylglycine dehydrogenase</fullName>
    </recommendedName>
</protein>
<dbReference type="SUPFAM" id="SSF51905">
    <property type="entry name" value="FAD/NAD(P)-binding domain"/>
    <property type="match status" value="1"/>
</dbReference>
<feature type="domain" description="FAD dependent oxidoreductase" evidence="2">
    <location>
        <begin position="59"/>
        <end position="436"/>
    </location>
</feature>
<evidence type="ECO:0008006" key="8">
    <source>
        <dbReference type="Google" id="ProtNLM"/>
    </source>
</evidence>
<dbReference type="Gene3D" id="2.40.30.110">
    <property type="entry name" value="Aminomethyltransferase beta-barrel domains"/>
    <property type="match status" value="1"/>
</dbReference>
<dbReference type="Gene3D" id="3.30.70.1400">
    <property type="entry name" value="Aminomethyltransferase beta-barrel domains"/>
    <property type="match status" value="1"/>
</dbReference>
<dbReference type="Proteomes" id="UP000041254">
    <property type="component" value="Unassembled WGS sequence"/>
</dbReference>
<dbReference type="PANTHER" id="PTHR43757">
    <property type="entry name" value="AMINOMETHYLTRANSFERASE"/>
    <property type="match status" value="1"/>
</dbReference>
<dbReference type="Pfam" id="PF01571">
    <property type="entry name" value="GCV_T"/>
    <property type="match status" value="1"/>
</dbReference>
<dbReference type="InterPro" id="IPR006076">
    <property type="entry name" value="FAD-dep_OxRdtase"/>
</dbReference>
<gene>
    <name evidence="6" type="ORF">Vbra_873</name>
</gene>
<dbReference type="InterPro" id="IPR032503">
    <property type="entry name" value="FAO_M"/>
</dbReference>
<feature type="domain" description="GCVT N-terminal" evidence="3">
    <location>
        <begin position="497"/>
        <end position="775"/>
    </location>
</feature>
<dbReference type="InterPro" id="IPR027266">
    <property type="entry name" value="TrmE/GcvT-like"/>
</dbReference>
<dbReference type="SUPFAM" id="SSF54373">
    <property type="entry name" value="FAD-linked reductases, C-terminal domain"/>
    <property type="match status" value="1"/>
</dbReference>
<dbReference type="Gene3D" id="3.50.50.60">
    <property type="entry name" value="FAD/NAD(P)-binding domain"/>
    <property type="match status" value="1"/>
</dbReference>
<dbReference type="InterPro" id="IPR006222">
    <property type="entry name" value="GCVT_N"/>
</dbReference>
<evidence type="ECO:0000259" key="5">
    <source>
        <dbReference type="Pfam" id="PF16350"/>
    </source>
</evidence>
<sequence>MQSVVIPFARQCQSSLVRTALPAASGGVSSLYSDRSCRAACTTRGFATDRKAPARQYSACIIGGGVVGASTLYHLGLAGVTDAVLFEKAELTAGSTWHAAGLVTYYHGGNNLRNWHKYGVQMAKKWQSEGTPLGFHETGSIRLLEAGDRMDETQYQMGKSKIWHQDQHLISPDEVRRLHPLCKLDGVVAGVYNPGDGHIDPSSFTNKFAEEARAMGGTIFKHAEVVDLDQLPNGQWDVTVNFLSGSGGDIVDKHVVKADFIINAGGLWADRVADMADVYHPLKHIQHQYLITESIPEVVEYQKTTGHQLPVLRDLVGSYYLRQERDGILIGPYESKESMCMAMDREWKEGPPKDFASELFPGDLDRLLPHIERATELVPVVETAGIKAIVNGPVSWPPDGNALLGPVPNKKNYYAACGFSYGIAHGPGAGKYLVDWILQGEPPYELFETDPTRYGDWTTPAFTDAKIRETYGFNNIIVYPNEERMAGRPLPERTTPIYERLKKQGAQFGFHSGWETPNWFDTQEGHNYEPSFRRTNWHEAVAREVQGINAYAGIADVSAFAKFVVEGRGAAAFLDKVLANRLPKEGRGNLSHMITPKGKIHSEVTCVRTGETSFYLISGSDAEGHDLRWLQTQADRLKCEKDLRIESVTDNMCVLAVVGPKSREVLQSVADHPEAFDAANFKFMQCKEDTLGGVPVRAIRVSFTGELGWELHHLKEHQAALYDLLKRDHPKLVDFGAYAQNSFRLEKGFKVFGKDMLRDHSPLQARMDPFIKFDKDFIGKDALLQKKSRGVGEMFVYLDVQGTDADRVDSVGNEPLYHNGELVGYTTSGGYGHTLGKSIAFGYSRVHQPNTTLKVALLGTEYDAVVREKPLADTQPMRERKKAQEPA</sequence>
<dbReference type="InParanoid" id="A0A0G4GXB6"/>
<keyword evidence="7" id="KW-1185">Reference proteome</keyword>
<dbReference type="SUPFAM" id="SSF101790">
    <property type="entry name" value="Aminomethyltransferase beta-barrel domain"/>
    <property type="match status" value="1"/>
</dbReference>
<proteinExistence type="inferred from homology"/>
<evidence type="ECO:0000259" key="3">
    <source>
        <dbReference type="Pfam" id="PF01571"/>
    </source>
</evidence>
<dbReference type="InterPro" id="IPR028896">
    <property type="entry name" value="GcvT/YgfZ/DmdA"/>
</dbReference>
<dbReference type="PANTHER" id="PTHR43757:SF2">
    <property type="entry name" value="AMINOMETHYLTRANSFERASE, MITOCHONDRIAL"/>
    <property type="match status" value="1"/>
</dbReference>